<evidence type="ECO:0000256" key="1">
    <source>
        <dbReference type="SAM" id="MobiDB-lite"/>
    </source>
</evidence>
<gene>
    <name evidence="2" type="ORF">ACFFRO_23345</name>
</gene>
<feature type="region of interest" description="Disordered" evidence="1">
    <location>
        <begin position="1"/>
        <end position="85"/>
    </location>
</feature>
<accession>A0ABV5VJT6</accession>
<evidence type="ECO:0000313" key="3">
    <source>
        <dbReference type="Proteomes" id="UP001589703"/>
    </source>
</evidence>
<dbReference type="EMBL" id="JBHMAR010000038">
    <property type="protein sequence ID" value="MFB9738029.1"/>
    <property type="molecule type" value="Genomic_DNA"/>
</dbReference>
<dbReference type="Proteomes" id="UP001589703">
    <property type="component" value="Unassembled WGS sequence"/>
</dbReference>
<protein>
    <submittedName>
        <fullName evidence="2">DUF4913 domain-containing protein</fullName>
    </submittedName>
</protein>
<proteinExistence type="predicted"/>
<evidence type="ECO:0000313" key="2">
    <source>
        <dbReference type="EMBL" id="MFB9738029.1"/>
    </source>
</evidence>
<reference evidence="2 3" key="1">
    <citation type="submission" date="2024-09" db="EMBL/GenBank/DDBJ databases">
        <authorList>
            <person name="Sun Q."/>
            <person name="Mori K."/>
        </authorList>
    </citation>
    <scope>NUCLEOTIDE SEQUENCE [LARGE SCALE GENOMIC DNA]</scope>
    <source>
        <strain evidence="2 3">JCM 10918</strain>
    </source>
</reference>
<sequence>MTSPHDEGPDVPPDGIPHDEGPKPTLDGIPPDEQPKPTLDGIPHDEEPAVPPDGIPHDGGPNVTPDGIPHEEEPAPASDDIRRDEEDGVRAEDLFYANVVEFFTDRLCHLLSPPPPGSGRVWCPEWYRHAQAVSRLDAVWRAWEMLRFDGALGISNWWLHHADPHWRALTDPVTGPFAHCADGHGTAESLPHVPPPEGIFTDQRQWRSRDPFALD</sequence>
<keyword evidence="3" id="KW-1185">Reference proteome</keyword>
<dbReference type="InterPro" id="IPR032584">
    <property type="entry name" value="DUF4913"/>
</dbReference>
<dbReference type="Pfam" id="PF16259">
    <property type="entry name" value="DUF4913"/>
    <property type="match status" value="1"/>
</dbReference>
<name>A0ABV5VJT6_9ACTN</name>
<feature type="compositionally biased region" description="Basic and acidic residues" evidence="1">
    <location>
        <begin position="68"/>
        <end position="85"/>
    </location>
</feature>
<comment type="caution">
    <text evidence="2">The sequence shown here is derived from an EMBL/GenBank/DDBJ whole genome shotgun (WGS) entry which is preliminary data.</text>
</comment>
<dbReference type="RefSeq" id="WP_385859726.1">
    <property type="nucleotide sequence ID" value="NZ_JBHMAR010000038.1"/>
</dbReference>
<organism evidence="2 3">
    <name type="scientific">Streptomyces thermocoprophilus</name>
    <dbReference type="NCBI Taxonomy" id="78356"/>
    <lineage>
        <taxon>Bacteria</taxon>
        <taxon>Bacillati</taxon>
        <taxon>Actinomycetota</taxon>
        <taxon>Actinomycetes</taxon>
        <taxon>Kitasatosporales</taxon>
        <taxon>Streptomycetaceae</taxon>
        <taxon>Streptomyces</taxon>
    </lineage>
</organism>